<evidence type="ECO:0000313" key="2">
    <source>
        <dbReference type="EMBL" id="TWT48896.1"/>
    </source>
</evidence>
<comment type="caution">
    <text evidence="2">The sequence shown here is derived from an EMBL/GenBank/DDBJ whole genome shotgun (WGS) entry which is preliminary data.</text>
</comment>
<sequence>MAPLFQTSTKDRVRMNAVKNSPRHRIGFTLVELLVVIAIIGILVALLLPAVQAAREAARRMGCQNKEKNVALAMLNYESALKAFPAGATYQRTAENSPGFHYNLLPYLEDQALFDAAQAAIEQELRTNPNGGLDYGNIAGFGNVNVGIYQCPSDSEVYARADFAPGNSGTYPSVSYAGVMGSAAANAVYVQGKGGAFGGAGICDWFSPTGKTTQCTGGSADINGSYINVDGMLYPQSAVKIGQVTDGTSQTYLFGERWYEMRVWSQGVRYGGVGANQPIPEIPVAGTVVYVCKNLTPQTPINADLNKVGYYGAPAGHSDEFSRPGPVPPGGKRTVNQHQLPFGSFHPGGANFAYADGSVHFENDDIDDAVYLARGSRNLADTGEEQYVTPVTYAGGS</sequence>
<dbReference type="Proteomes" id="UP000318995">
    <property type="component" value="Unassembled WGS sequence"/>
</dbReference>
<dbReference type="InterPro" id="IPR027558">
    <property type="entry name" value="Pre_pil_HX9DG_C"/>
</dbReference>
<dbReference type="PANTHER" id="PTHR30093">
    <property type="entry name" value="GENERAL SECRETION PATHWAY PROTEIN G"/>
    <property type="match status" value="1"/>
</dbReference>
<name>A0A5C5WD88_9BACT</name>
<organism evidence="2 3">
    <name type="scientific">Botrimarina hoheduenensis</name>
    <dbReference type="NCBI Taxonomy" id="2528000"/>
    <lineage>
        <taxon>Bacteria</taxon>
        <taxon>Pseudomonadati</taxon>
        <taxon>Planctomycetota</taxon>
        <taxon>Planctomycetia</taxon>
        <taxon>Pirellulales</taxon>
        <taxon>Lacipirellulaceae</taxon>
        <taxon>Botrimarina</taxon>
    </lineage>
</organism>
<dbReference type="NCBIfam" id="TIGR04294">
    <property type="entry name" value="pre_pil_HX9DG"/>
    <property type="match status" value="1"/>
</dbReference>
<dbReference type="InterPro" id="IPR011453">
    <property type="entry name" value="DUF1559"/>
</dbReference>
<dbReference type="EMBL" id="SJPH01000001">
    <property type="protein sequence ID" value="TWT48896.1"/>
    <property type="molecule type" value="Genomic_DNA"/>
</dbReference>
<dbReference type="NCBIfam" id="TIGR02532">
    <property type="entry name" value="IV_pilin_GFxxxE"/>
    <property type="match status" value="1"/>
</dbReference>
<dbReference type="InterPro" id="IPR045584">
    <property type="entry name" value="Pilin-like"/>
</dbReference>
<proteinExistence type="predicted"/>
<dbReference type="RefSeq" id="WP_146571301.1">
    <property type="nucleotide sequence ID" value="NZ_SJPH01000001.1"/>
</dbReference>
<evidence type="ECO:0000259" key="1">
    <source>
        <dbReference type="Pfam" id="PF07596"/>
    </source>
</evidence>
<gene>
    <name evidence="2" type="ORF">Pla111_06720</name>
</gene>
<dbReference type="AlphaFoldDB" id="A0A5C5WD88"/>
<feature type="domain" description="DUF1559" evidence="1">
    <location>
        <begin position="52"/>
        <end position="368"/>
    </location>
</feature>
<dbReference type="Gene3D" id="3.30.700.10">
    <property type="entry name" value="Glycoprotein, Type 4 Pilin"/>
    <property type="match status" value="1"/>
</dbReference>
<dbReference type="InterPro" id="IPR012902">
    <property type="entry name" value="N_methyl_site"/>
</dbReference>
<dbReference type="Pfam" id="PF07963">
    <property type="entry name" value="N_methyl"/>
    <property type="match status" value="1"/>
</dbReference>
<accession>A0A5C5WD88</accession>
<dbReference type="Pfam" id="PF07596">
    <property type="entry name" value="SBP_bac_10"/>
    <property type="match status" value="1"/>
</dbReference>
<dbReference type="SUPFAM" id="SSF54523">
    <property type="entry name" value="Pili subunits"/>
    <property type="match status" value="1"/>
</dbReference>
<keyword evidence="3" id="KW-1185">Reference proteome</keyword>
<reference evidence="2 3" key="1">
    <citation type="submission" date="2019-02" db="EMBL/GenBank/DDBJ databases">
        <title>Deep-cultivation of Planctomycetes and their phenomic and genomic characterization uncovers novel biology.</title>
        <authorList>
            <person name="Wiegand S."/>
            <person name="Jogler M."/>
            <person name="Boedeker C."/>
            <person name="Pinto D."/>
            <person name="Vollmers J."/>
            <person name="Rivas-Marin E."/>
            <person name="Kohn T."/>
            <person name="Peeters S.H."/>
            <person name="Heuer A."/>
            <person name="Rast P."/>
            <person name="Oberbeckmann S."/>
            <person name="Bunk B."/>
            <person name="Jeske O."/>
            <person name="Meyerdierks A."/>
            <person name="Storesund J.E."/>
            <person name="Kallscheuer N."/>
            <person name="Luecker S."/>
            <person name="Lage O.M."/>
            <person name="Pohl T."/>
            <person name="Merkel B.J."/>
            <person name="Hornburger P."/>
            <person name="Mueller R.-W."/>
            <person name="Bruemmer F."/>
            <person name="Labrenz M."/>
            <person name="Spormann A.M."/>
            <person name="Op Den Camp H."/>
            <person name="Overmann J."/>
            <person name="Amann R."/>
            <person name="Jetten M.S.M."/>
            <person name="Mascher T."/>
            <person name="Medema M.H."/>
            <person name="Devos D.P."/>
            <person name="Kaster A.-K."/>
            <person name="Ovreas L."/>
            <person name="Rohde M."/>
            <person name="Galperin M.Y."/>
            <person name="Jogler C."/>
        </authorList>
    </citation>
    <scope>NUCLEOTIDE SEQUENCE [LARGE SCALE GENOMIC DNA]</scope>
    <source>
        <strain evidence="2 3">Pla111</strain>
    </source>
</reference>
<evidence type="ECO:0000313" key="3">
    <source>
        <dbReference type="Proteomes" id="UP000318995"/>
    </source>
</evidence>
<protein>
    <recommendedName>
        <fullName evidence="1">DUF1559 domain-containing protein</fullName>
    </recommendedName>
</protein>
<dbReference type="OrthoDB" id="248052at2"/>
<dbReference type="PANTHER" id="PTHR30093:SF2">
    <property type="entry name" value="TYPE II SECRETION SYSTEM PROTEIN H"/>
    <property type="match status" value="1"/>
</dbReference>